<evidence type="ECO:0000256" key="2">
    <source>
        <dbReference type="ARBA" id="ARBA00006690"/>
    </source>
</evidence>
<feature type="transmembrane region" description="Helical" evidence="8">
    <location>
        <begin position="328"/>
        <end position="346"/>
    </location>
</feature>
<sequence length="408" mass="45863">MSSSAKLKKALQESKLAIALVLLVLTRCVDRVYNTRITYNYSQYLWYFSNIINPVAFQFICWPVVWYKLYYTEDITPAMKSLPHYKFIIMSFLDMASNLLSTVPIPHIGGNLSNVLGQVSLPFTMILSRFLLRTQYKNAHLVGAIMVLYGAFVCMIPIFRGEIALNSPDPTPFWIALYVLSCLPSAGAYVYKEIGMKDVDLDVWYANAWISLYQVGWGIVTMWTIRLPAFSDPTVEWADFPSYVSSAHNCFFGQPTTFNGVTSACDGDIFVTYVQYILFNIIFNVLMMYIFREGSSVMFVISSAVCLPLTDILYMIPALAGPLAKQKFTIFDGFALFVIMLGMLVYHSEKEERLSPSGQTPEIKSPALYQSPSVRRLKAGIQSRKKRSTTGRTTAGYGAVATQDDSAV</sequence>
<keyword evidence="5 8" id="KW-1133">Transmembrane helix</keyword>
<feature type="transmembrane region" description="Helical" evidence="8">
    <location>
        <begin position="203"/>
        <end position="225"/>
    </location>
</feature>
<feature type="transmembrane region" description="Helical" evidence="8">
    <location>
        <begin position="171"/>
        <end position="191"/>
    </location>
</feature>
<dbReference type="PANTHER" id="PTHR31326:SF1">
    <property type="entry name" value="PROTEIN CLT2, CHLOROPLASTIC"/>
    <property type="match status" value="1"/>
</dbReference>
<comment type="subcellular location">
    <subcellularLocation>
        <location evidence="1">Membrane</location>
        <topology evidence="1">Multi-pass membrane protein</topology>
    </subcellularLocation>
</comment>
<comment type="similarity">
    <text evidence="2">Belongs to the CRT-like transporter family.</text>
</comment>
<evidence type="ECO:0000313" key="11">
    <source>
        <dbReference type="Proteomes" id="UP000332933"/>
    </source>
</evidence>
<dbReference type="PANTHER" id="PTHR31326">
    <property type="entry name" value="PROTEIN CLT2, CHLOROPLASTIC"/>
    <property type="match status" value="1"/>
</dbReference>
<evidence type="ECO:0000256" key="8">
    <source>
        <dbReference type="SAM" id="Phobius"/>
    </source>
</evidence>
<protein>
    <submittedName>
        <fullName evidence="10">Aste57867_13811 protein</fullName>
    </submittedName>
</protein>
<evidence type="ECO:0000313" key="10">
    <source>
        <dbReference type="EMBL" id="VFT90643.1"/>
    </source>
</evidence>
<dbReference type="OrthoDB" id="416555at2759"/>
<evidence type="ECO:0000256" key="3">
    <source>
        <dbReference type="ARBA" id="ARBA00022448"/>
    </source>
</evidence>
<evidence type="ECO:0000256" key="7">
    <source>
        <dbReference type="SAM" id="MobiDB-lite"/>
    </source>
</evidence>
<dbReference type="InterPro" id="IPR013936">
    <property type="entry name" value="CRT-like"/>
</dbReference>
<feature type="transmembrane region" description="Helical" evidence="8">
    <location>
        <begin position="298"/>
        <end position="316"/>
    </location>
</feature>
<accession>A0A485KZN2</accession>
<gene>
    <name evidence="10" type="primary">Aste57867_13811</name>
    <name evidence="9" type="ORF">As57867_013761</name>
    <name evidence="10" type="ORF">ASTE57867_13811</name>
</gene>
<evidence type="ECO:0000256" key="5">
    <source>
        <dbReference type="ARBA" id="ARBA00022989"/>
    </source>
</evidence>
<evidence type="ECO:0000313" key="9">
    <source>
        <dbReference type="EMBL" id="KAF0695377.1"/>
    </source>
</evidence>
<keyword evidence="6 8" id="KW-0472">Membrane</keyword>
<name>A0A485KZN2_9STRA</name>
<proteinExistence type="inferred from homology"/>
<dbReference type="EMBL" id="CAADRA010005503">
    <property type="protein sequence ID" value="VFT90643.1"/>
    <property type="molecule type" value="Genomic_DNA"/>
</dbReference>
<feature type="transmembrane region" description="Helical" evidence="8">
    <location>
        <begin position="273"/>
        <end position="291"/>
    </location>
</feature>
<keyword evidence="4 8" id="KW-0812">Transmembrane</keyword>
<dbReference type="Proteomes" id="UP000332933">
    <property type="component" value="Unassembled WGS sequence"/>
</dbReference>
<reference evidence="9" key="2">
    <citation type="submission" date="2019-06" db="EMBL/GenBank/DDBJ databases">
        <title>Genomics analysis of Aphanomyces spp. identifies a new class of oomycete effector associated with host adaptation.</title>
        <authorList>
            <person name="Gaulin E."/>
        </authorList>
    </citation>
    <scope>NUCLEOTIDE SEQUENCE</scope>
    <source>
        <strain evidence="9">CBS 578.67</strain>
    </source>
</reference>
<evidence type="ECO:0000256" key="6">
    <source>
        <dbReference type="ARBA" id="ARBA00023136"/>
    </source>
</evidence>
<feature type="compositionally biased region" description="Basic residues" evidence="7">
    <location>
        <begin position="377"/>
        <end position="389"/>
    </location>
</feature>
<keyword evidence="3" id="KW-0813">Transport</keyword>
<keyword evidence="11" id="KW-1185">Reference proteome</keyword>
<dbReference type="AlphaFoldDB" id="A0A485KZN2"/>
<evidence type="ECO:0000256" key="1">
    <source>
        <dbReference type="ARBA" id="ARBA00004141"/>
    </source>
</evidence>
<dbReference type="EMBL" id="VJMH01005482">
    <property type="protein sequence ID" value="KAF0695377.1"/>
    <property type="molecule type" value="Genomic_DNA"/>
</dbReference>
<feature type="region of interest" description="Disordered" evidence="7">
    <location>
        <begin position="377"/>
        <end position="408"/>
    </location>
</feature>
<feature type="transmembrane region" description="Helical" evidence="8">
    <location>
        <begin position="139"/>
        <end position="159"/>
    </location>
</feature>
<feature type="transmembrane region" description="Helical" evidence="8">
    <location>
        <begin position="115"/>
        <end position="132"/>
    </location>
</feature>
<reference evidence="10 11" key="1">
    <citation type="submission" date="2019-03" db="EMBL/GenBank/DDBJ databases">
        <authorList>
            <person name="Gaulin E."/>
            <person name="Dumas B."/>
        </authorList>
    </citation>
    <scope>NUCLEOTIDE SEQUENCE [LARGE SCALE GENOMIC DNA]</scope>
    <source>
        <strain evidence="10">CBS 568.67</strain>
    </source>
</reference>
<evidence type="ECO:0000256" key="4">
    <source>
        <dbReference type="ARBA" id="ARBA00022692"/>
    </source>
</evidence>
<feature type="transmembrane region" description="Helical" evidence="8">
    <location>
        <begin position="44"/>
        <end position="66"/>
    </location>
</feature>
<dbReference type="Pfam" id="PF08627">
    <property type="entry name" value="CRT-like"/>
    <property type="match status" value="1"/>
</dbReference>
<dbReference type="GO" id="GO:0016020">
    <property type="term" value="C:membrane"/>
    <property type="evidence" value="ECO:0007669"/>
    <property type="project" value="UniProtKB-SubCell"/>
</dbReference>
<organism evidence="10 11">
    <name type="scientific">Aphanomyces stellatus</name>
    <dbReference type="NCBI Taxonomy" id="120398"/>
    <lineage>
        <taxon>Eukaryota</taxon>
        <taxon>Sar</taxon>
        <taxon>Stramenopiles</taxon>
        <taxon>Oomycota</taxon>
        <taxon>Saprolegniomycetes</taxon>
        <taxon>Saprolegniales</taxon>
        <taxon>Verrucalvaceae</taxon>
        <taxon>Aphanomyces</taxon>
    </lineage>
</organism>